<dbReference type="PANTHER" id="PTHR11805:SF1">
    <property type="entry name" value="CYSTEINE-RICH PDZ-BINDING PROTEIN"/>
    <property type="match status" value="1"/>
</dbReference>
<keyword evidence="6" id="KW-0747">Spliceosome</keyword>
<evidence type="ECO:0000313" key="9">
    <source>
        <dbReference type="EMBL" id="RKP18071.1"/>
    </source>
</evidence>
<reference evidence="10" key="1">
    <citation type="journal article" date="2018" name="Nat. Microbiol.">
        <title>Leveraging single-cell genomics to expand the fungal tree of life.</title>
        <authorList>
            <person name="Ahrendt S.R."/>
            <person name="Quandt C.A."/>
            <person name="Ciobanu D."/>
            <person name="Clum A."/>
            <person name="Salamov A."/>
            <person name="Andreopoulos B."/>
            <person name="Cheng J.F."/>
            <person name="Woyke T."/>
            <person name="Pelin A."/>
            <person name="Henrissat B."/>
            <person name="Reynolds N.K."/>
            <person name="Benny G.L."/>
            <person name="Smith M.E."/>
            <person name="James T.Y."/>
            <person name="Grigoriev I.V."/>
        </authorList>
    </citation>
    <scope>NUCLEOTIDE SEQUENCE [LARGE SCALE GENOMIC DNA]</scope>
    <source>
        <strain evidence="10">CSF55</strain>
    </source>
</reference>
<evidence type="ECO:0000256" key="3">
    <source>
        <dbReference type="ARBA" id="ARBA00018615"/>
    </source>
</evidence>
<dbReference type="GO" id="GO:0008380">
    <property type="term" value="P:RNA splicing"/>
    <property type="evidence" value="ECO:0007669"/>
    <property type="project" value="UniProtKB-KW"/>
</dbReference>
<evidence type="ECO:0000313" key="10">
    <source>
        <dbReference type="Proteomes" id="UP000281549"/>
    </source>
</evidence>
<comment type="subcellular location">
    <subcellularLocation>
        <location evidence="1">Cytoplasm</location>
    </subcellularLocation>
</comment>
<comment type="similarity">
    <text evidence="2">Belongs to the CRIPT family.</text>
</comment>
<dbReference type="GO" id="GO:0005681">
    <property type="term" value="C:spliceosomal complex"/>
    <property type="evidence" value="ECO:0007669"/>
    <property type="project" value="UniProtKB-KW"/>
</dbReference>
<evidence type="ECO:0000256" key="2">
    <source>
        <dbReference type="ARBA" id="ARBA00009021"/>
    </source>
</evidence>
<keyword evidence="4" id="KW-0963">Cytoplasm</keyword>
<dbReference type="GO" id="GO:0031122">
    <property type="term" value="P:cytoplasmic microtubule organization"/>
    <property type="evidence" value="ECO:0007669"/>
    <property type="project" value="TreeGrafter"/>
</dbReference>
<accession>A0A4P9YHA4</accession>
<protein>
    <recommendedName>
        <fullName evidence="3">Cysteine-rich PDZ-binding protein</fullName>
    </recommendedName>
    <alternativeName>
        <fullName evidence="8">Cysteine-rich interactor of PDZ three</fullName>
    </alternativeName>
</protein>
<dbReference type="AlphaFoldDB" id="A0A4P9YHA4"/>
<dbReference type="GO" id="GO:0006397">
    <property type="term" value="P:mRNA processing"/>
    <property type="evidence" value="ECO:0007669"/>
    <property type="project" value="UniProtKB-KW"/>
</dbReference>
<dbReference type="PANTHER" id="PTHR11805">
    <property type="entry name" value="CYSTEINE-RICH PDZ-BINDING PROTEIN"/>
    <property type="match status" value="1"/>
</dbReference>
<evidence type="ECO:0000256" key="6">
    <source>
        <dbReference type="ARBA" id="ARBA00022728"/>
    </source>
</evidence>
<evidence type="ECO:0000256" key="7">
    <source>
        <dbReference type="ARBA" id="ARBA00023187"/>
    </source>
</evidence>
<evidence type="ECO:0000256" key="4">
    <source>
        <dbReference type="ARBA" id="ARBA00022490"/>
    </source>
</evidence>
<organism evidence="9 10">
    <name type="scientific">Rozella allomycis (strain CSF55)</name>
    <dbReference type="NCBI Taxonomy" id="988480"/>
    <lineage>
        <taxon>Eukaryota</taxon>
        <taxon>Fungi</taxon>
        <taxon>Fungi incertae sedis</taxon>
        <taxon>Cryptomycota</taxon>
        <taxon>Cryptomycota incertae sedis</taxon>
        <taxon>Rozella</taxon>
    </lineage>
</organism>
<proteinExistence type="inferred from homology"/>
<sequence length="98" mass="11107">MVCSKCEKKLPKLATLDTWKQGSRNTIEGGGRKLSENKLLRPTSRNTFMPYQNKCKICKQRVNLEKANYCHSCAYKNGICAICGRKVLDTSLYQQSSV</sequence>
<dbReference type="Proteomes" id="UP000281549">
    <property type="component" value="Unassembled WGS sequence"/>
</dbReference>
<keyword evidence="7" id="KW-0508">mRNA splicing</keyword>
<keyword evidence="5" id="KW-0507">mRNA processing</keyword>
<name>A0A4P9YHA4_ROZAC</name>
<dbReference type="GO" id="GO:0005737">
    <property type="term" value="C:cytoplasm"/>
    <property type="evidence" value="ECO:0007669"/>
    <property type="project" value="UniProtKB-SubCell"/>
</dbReference>
<gene>
    <name evidence="9" type="ORF">ROZALSC1DRAFT_30195</name>
</gene>
<evidence type="ECO:0000256" key="1">
    <source>
        <dbReference type="ARBA" id="ARBA00004496"/>
    </source>
</evidence>
<dbReference type="GO" id="GO:0008017">
    <property type="term" value="F:microtubule binding"/>
    <property type="evidence" value="ECO:0007669"/>
    <property type="project" value="TreeGrafter"/>
</dbReference>
<dbReference type="Pfam" id="PF10235">
    <property type="entry name" value="Cript"/>
    <property type="match status" value="1"/>
</dbReference>
<dbReference type="EMBL" id="ML005572">
    <property type="protein sequence ID" value="RKP18071.1"/>
    <property type="molecule type" value="Genomic_DNA"/>
</dbReference>
<evidence type="ECO:0000256" key="8">
    <source>
        <dbReference type="ARBA" id="ARBA00032518"/>
    </source>
</evidence>
<evidence type="ECO:0000256" key="5">
    <source>
        <dbReference type="ARBA" id="ARBA00022664"/>
    </source>
</evidence>
<dbReference type="InterPro" id="IPR019367">
    <property type="entry name" value="PDZ-binding_CRIPT"/>
</dbReference>